<dbReference type="InterPro" id="IPR006912">
    <property type="entry name" value="Harbinger_derived_prot"/>
</dbReference>
<keyword evidence="2" id="KW-1185">Reference proteome</keyword>
<organism evidence="1 2">
    <name type="scientific">Tanacetum coccineum</name>
    <dbReference type="NCBI Taxonomy" id="301880"/>
    <lineage>
        <taxon>Eukaryota</taxon>
        <taxon>Viridiplantae</taxon>
        <taxon>Streptophyta</taxon>
        <taxon>Embryophyta</taxon>
        <taxon>Tracheophyta</taxon>
        <taxon>Spermatophyta</taxon>
        <taxon>Magnoliopsida</taxon>
        <taxon>eudicotyledons</taxon>
        <taxon>Gunneridae</taxon>
        <taxon>Pentapetalae</taxon>
        <taxon>asterids</taxon>
        <taxon>campanulids</taxon>
        <taxon>Asterales</taxon>
        <taxon>Asteraceae</taxon>
        <taxon>Asteroideae</taxon>
        <taxon>Anthemideae</taxon>
        <taxon>Anthemidinae</taxon>
        <taxon>Tanacetum</taxon>
    </lineage>
</organism>
<dbReference type="EMBL" id="BQNB010016544">
    <property type="protein sequence ID" value="GJT52955.1"/>
    <property type="molecule type" value="Genomic_DNA"/>
</dbReference>
<reference evidence="1" key="2">
    <citation type="submission" date="2022-01" db="EMBL/GenBank/DDBJ databases">
        <authorList>
            <person name="Yamashiro T."/>
            <person name="Shiraishi A."/>
            <person name="Satake H."/>
            <person name="Nakayama K."/>
        </authorList>
    </citation>
    <scope>NUCLEOTIDE SEQUENCE</scope>
</reference>
<dbReference type="Pfam" id="PF04827">
    <property type="entry name" value="Plant_tran"/>
    <property type="match status" value="1"/>
</dbReference>
<name>A0ABQ5EPX7_9ASTR</name>
<reference evidence="1" key="1">
    <citation type="journal article" date="2022" name="Int. J. Mol. Sci.">
        <title>Draft Genome of Tanacetum Coccineum: Genomic Comparison of Closely Related Tanacetum-Family Plants.</title>
        <authorList>
            <person name="Yamashiro T."/>
            <person name="Shiraishi A."/>
            <person name="Nakayama K."/>
            <person name="Satake H."/>
        </authorList>
    </citation>
    <scope>NUCLEOTIDE SEQUENCE</scope>
</reference>
<evidence type="ECO:0000313" key="2">
    <source>
        <dbReference type="Proteomes" id="UP001151760"/>
    </source>
</evidence>
<sequence length="101" mass="11474">MLETVADHKLWIWHAYFRVPGKNNDLSVLYGSPLFDDVIVARAPEASFVVNEKTYNKGYYFADGIYPTDEVFSTWMTFGGNTRDLGSFGEEADKMLGIMFS</sequence>
<accession>A0ABQ5EPX7</accession>
<dbReference type="Proteomes" id="UP001151760">
    <property type="component" value="Unassembled WGS sequence"/>
</dbReference>
<protein>
    <recommendedName>
        <fullName evidence="3">Protein ALP1-like</fullName>
    </recommendedName>
</protein>
<evidence type="ECO:0008006" key="3">
    <source>
        <dbReference type="Google" id="ProtNLM"/>
    </source>
</evidence>
<evidence type="ECO:0000313" key="1">
    <source>
        <dbReference type="EMBL" id="GJT52955.1"/>
    </source>
</evidence>
<gene>
    <name evidence="1" type="ORF">Tco_0988009</name>
</gene>
<proteinExistence type="predicted"/>
<comment type="caution">
    <text evidence="1">The sequence shown here is derived from an EMBL/GenBank/DDBJ whole genome shotgun (WGS) entry which is preliminary data.</text>
</comment>